<name>A0A4P9W7I4_9FUNG</name>
<proteinExistence type="predicted"/>
<feature type="compositionally biased region" description="Gly residues" evidence="1">
    <location>
        <begin position="245"/>
        <end position="256"/>
    </location>
</feature>
<sequence>MRIVSGESLQRRRRLLRRGRGRWGWGGYGKGGGGGQGSQCRGGLQGREGSRAVTPAPASPLYPRWGEGARRVMRVMREGKDGEKGEKGEKEIEQRAPCSSSRSSSSSPSPSFSTSTPNGEVEGDIRDDEDDKGEVEREPNGNLTLTLPLLSPLPLLVHLLHLHFHPCLARYLSQPTHLALHAVFSANLSSPHLPPLLIANWRPLKSSRRRLVPSWMVLLIGSQTVPRKICLEGDGGRKEGDVGRGRGVPGGQGGGETRTEGRVVSSHGVSRQLRYNNCRNGYSAELIAEMAMVQSFSQKRSTLKTRALAVGIIHVKQVLALSSFLHLPARIGQGLLHLCEHRMHIDQKRMRGGVPEHEDCSIKRKAHYIIGGMDDILLAVLIDKTTDSNKPLDLLKMNPMPYVPPLPFTRIYLMSEPLHITKSHSEVRDIGGTHSRGY</sequence>
<protein>
    <submittedName>
        <fullName evidence="2">Uncharacterized protein</fullName>
    </submittedName>
</protein>
<reference evidence="3" key="1">
    <citation type="journal article" date="2018" name="Nat. Microbiol.">
        <title>Leveraging single-cell genomics to expand the fungal tree of life.</title>
        <authorList>
            <person name="Ahrendt S.R."/>
            <person name="Quandt C.A."/>
            <person name="Ciobanu D."/>
            <person name="Clum A."/>
            <person name="Salamov A."/>
            <person name="Andreopoulos B."/>
            <person name="Cheng J.F."/>
            <person name="Woyke T."/>
            <person name="Pelin A."/>
            <person name="Henrissat B."/>
            <person name="Reynolds N.K."/>
            <person name="Benny G.L."/>
            <person name="Smith M.E."/>
            <person name="James T.Y."/>
            <person name="Grigoriev I.V."/>
        </authorList>
    </citation>
    <scope>NUCLEOTIDE SEQUENCE [LARGE SCALE GENOMIC DNA]</scope>
</reference>
<dbReference type="Proteomes" id="UP000269721">
    <property type="component" value="Unassembled WGS sequence"/>
</dbReference>
<gene>
    <name evidence="2" type="ORF">BDK51DRAFT_29324</name>
</gene>
<evidence type="ECO:0000256" key="1">
    <source>
        <dbReference type="SAM" id="MobiDB-lite"/>
    </source>
</evidence>
<keyword evidence="3" id="KW-1185">Reference proteome</keyword>
<feature type="compositionally biased region" description="Basic and acidic residues" evidence="1">
    <location>
        <begin position="78"/>
        <end position="94"/>
    </location>
</feature>
<feature type="compositionally biased region" description="Low complexity" evidence="1">
    <location>
        <begin position="99"/>
        <end position="117"/>
    </location>
</feature>
<accession>A0A4P9W7I4</accession>
<dbReference type="AlphaFoldDB" id="A0A4P9W7I4"/>
<organism evidence="2 3">
    <name type="scientific">Blyttiomyces helicus</name>
    <dbReference type="NCBI Taxonomy" id="388810"/>
    <lineage>
        <taxon>Eukaryota</taxon>
        <taxon>Fungi</taxon>
        <taxon>Fungi incertae sedis</taxon>
        <taxon>Chytridiomycota</taxon>
        <taxon>Chytridiomycota incertae sedis</taxon>
        <taxon>Chytridiomycetes</taxon>
        <taxon>Chytridiomycetes incertae sedis</taxon>
        <taxon>Blyttiomyces</taxon>
    </lineage>
</organism>
<feature type="compositionally biased region" description="Basic and acidic residues" evidence="1">
    <location>
        <begin position="231"/>
        <end position="244"/>
    </location>
</feature>
<feature type="compositionally biased region" description="Gly residues" evidence="1">
    <location>
        <begin position="22"/>
        <end position="37"/>
    </location>
</feature>
<feature type="region of interest" description="Disordered" evidence="1">
    <location>
        <begin position="231"/>
        <end position="262"/>
    </location>
</feature>
<feature type="compositionally biased region" description="Acidic residues" evidence="1">
    <location>
        <begin position="121"/>
        <end position="133"/>
    </location>
</feature>
<evidence type="ECO:0000313" key="2">
    <source>
        <dbReference type="EMBL" id="RKO88324.1"/>
    </source>
</evidence>
<evidence type="ECO:0000313" key="3">
    <source>
        <dbReference type="Proteomes" id="UP000269721"/>
    </source>
</evidence>
<feature type="region of interest" description="Disordered" evidence="1">
    <location>
        <begin position="21"/>
        <end position="65"/>
    </location>
</feature>
<dbReference type="EMBL" id="KZ996794">
    <property type="protein sequence ID" value="RKO88324.1"/>
    <property type="molecule type" value="Genomic_DNA"/>
</dbReference>
<feature type="region of interest" description="Disordered" evidence="1">
    <location>
        <begin position="78"/>
        <end position="143"/>
    </location>
</feature>